<dbReference type="GO" id="GO:0005829">
    <property type="term" value="C:cytosol"/>
    <property type="evidence" value="ECO:0007669"/>
    <property type="project" value="TreeGrafter"/>
</dbReference>
<dbReference type="GO" id="GO:0000082">
    <property type="term" value="P:G1/S transition of mitotic cell cycle"/>
    <property type="evidence" value="ECO:0007669"/>
    <property type="project" value="TreeGrafter"/>
</dbReference>
<dbReference type="Gene3D" id="3.90.70.10">
    <property type="entry name" value="Cysteine proteinases"/>
    <property type="match status" value="1"/>
</dbReference>
<feature type="domain" description="USP" evidence="2">
    <location>
        <begin position="1"/>
        <end position="220"/>
    </location>
</feature>
<evidence type="ECO:0000313" key="4">
    <source>
        <dbReference type="RefSeq" id="XP_023590025.1"/>
    </source>
</evidence>
<dbReference type="STRING" id="127582.A0A2Y9R3E3"/>
<dbReference type="CTD" id="83844"/>
<dbReference type="InParanoid" id="A0A2Y9R3E3"/>
<dbReference type="PROSITE" id="PS50235">
    <property type="entry name" value="USP_3"/>
    <property type="match status" value="1"/>
</dbReference>
<dbReference type="Pfam" id="PF00443">
    <property type="entry name" value="UCH"/>
    <property type="match status" value="1"/>
</dbReference>
<dbReference type="PROSITE" id="PS00973">
    <property type="entry name" value="USP_2"/>
    <property type="match status" value="1"/>
</dbReference>
<dbReference type="AlphaFoldDB" id="A0A2Y9R3E3"/>
<evidence type="ECO:0000313" key="3">
    <source>
        <dbReference type="Proteomes" id="UP000248480"/>
    </source>
</evidence>
<dbReference type="KEGG" id="tmu:111821124"/>
<dbReference type="GO" id="GO:0005634">
    <property type="term" value="C:nucleus"/>
    <property type="evidence" value="ECO:0007669"/>
    <property type="project" value="TreeGrafter"/>
</dbReference>
<dbReference type="InterPro" id="IPR050164">
    <property type="entry name" value="Peptidase_C19"/>
</dbReference>
<organism evidence="3 4">
    <name type="scientific">Trichechus manatus latirostris</name>
    <name type="common">Florida manatee</name>
    <dbReference type="NCBI Taxonomy" id="127582"/>
    <lineage>
        <taxon>Eukaryota</taxon>
        <taxon>Metazoa</taxon>
        <taxon>Chordata</taxon>
        <taxon>Craniata</taxon>
        <taxon>Vertebrata</taxon>
        <taxon>Euteleostomi</taxon>
        <taxon>Mammalia</taxon>
        <taxon>Eutheria</taxon>
        <taxon>Afrotheria</taxon>
        <taxon>Sirenia</taxon>
        <taxon>Trichechidae</taxon>
        <taxon>Trichechus</taxon>
    </lineage>
</organism>
<dbReference type="SUPFAM" id="SSF54001">
    <property type="entry name" value="Cysteine proteinases"/>
    <property type="match status" value="1"/>
</dbReference>
<dbReference type="InterPro" id="IPR028889">
    <property type="entry name" value="USP"/>
</dbReference>
<evidence type="ECO:0000256" key="1">
    <source>
        <dbReference type="SAM" id="MobiDB-lite"/>
    </source>
</evidence>
<dbReference type="PANTHER" id="PTHR24006:SF711">
    <property type="entry name" value="UBIQUITIN CARBOXYL-TERMINAL HYDROLASE 29"/>
    <property type="match status" value="1"/>
</dbReference>
<feature type="region of interest" description="Disordered" evidence="1">
    <location>
        <begin position="87"/>
        <end position="147"/>
    </location>
</feature>
<evidence type="ECO:0000259" key="2">
    <source>
        <dbReference type="PROSITE" id="PS50235"/>
    </source>
</evidence>
<feature type="compositionally biased region" description="Basic and acidic residues" evidence="1">
    <location>
        <begin position="96"/>
        <end position="107"/>
    </location>
</feature>
<dbReference type="CDD" id="cd02257">
    <property type="entry name" value="Peptidase_C19"/>
    <property type="match status" value="1"/>
</dbReference>
<protein>
    <submittedName>
        <fullName evidence="4">Ubiquitin carboxyl-terminal hydrolase 26</fullName>
    </submittedName>
</protein>
<feature type="compositionally biased region" description="Basic and acidic residues" evidence="1">
    <location>
        <begin position="129"/>
        <end position="138"/>
    </location>
</feature>
<dbReference type="Proteomes" id="UP000248480">
    <property type="component" value="Unplaced"/>
</dbReference>
<dbReference type="PANTHER" id="PTHR24006">
    <property type="entry name" value="UBIQUITIN CARBOXYL-TERMINAL HYDROLASE"/>
    <property type="match status" value="1"/>
</dbReference>
<reference evidence="4" key="1">
    <citation type="submission" date="2025-08" db="UniProtKB">
        <authorList>
            <consortium name="RefSeq"/>
        </authorList>
    </citation>
    <scope>IDENTIFICATION</scope>
</reference>
<dbReference type="InterPro" id="IPR001394">
    <property type="entry name" value="Peptidase_C19_UCH"/>
</dbReference>
<name>A0A2Y9R3E3_TRIMA</name>
<proteinExistence type="predicted"/>
<dbReference type="GO" id="GO:0016579">
    <property type="term" value="P:protein deubiquitination"/>
    <property type="evidence" value="ECO:0007669"/>
    <property type="project" value="InterPro"/>
</dbReference>
<dbReference type="GeneID" id="111821124"/>
<accession>A0A2Y9R3E3</accession>
<dbReference type="InterPro" id="IPR018200">
    <property type="entry name" value="USP_CS"/>
</dbReference>
<gene>
    <name evidence="4" type="primary">USP26</name>
</gene>
<sequence>MYQEDISLSLIREDGSKPISSLGAGLAEVHLQQMSKNPELTKYKKPNKFLELDYDCAQIPEGSEEVAVQPHKYDWMKFYGHFSQQALPPSLQKPDAQGHTENFRRPTELSLQEAKVKSLGALRSSNNSGKKDILDRKKKETKAKKRERTALKIGPHAYRLISVVNHLGSSPHSGHYINDVYNFERQLWFTFSDMQVTVLTEVPMKGCRLSSGYIFFYMHNEIFEELSRREENSQLYSTKAGEKSQKE</sequence>
<dbReference type="GO" id="GO:0004843">
    <property type="term" value="F:cysteine-type deubiquitinase activity"/>
    <property type="evidence" value="ECO:0007669"/>
    <property type="project" value="InterPro"/>
</dbReference>
<keyword evidence="3" id="KW-1185">Reference proteome</keyword>
<dbReference type="InterPro" id="IPR038765">
    <property type="entry name" value="Papain-like_cys_pep_sf"/>
</dbReference>
<keyword evidence="4" id="KW-0378">Hydrolase</keyword>
<dbReference type="RefSeq" id="XP_023590025.1">
    <property type="nucleotide sequence ID" value="XM_023734257.1"/>
</dbReference>